<keyword evidence="4" id="KW-1185">Reference proteome</keyword>
<dbReference type="EnsemblMetazoa" id="ACUA022472-RA">
    <property type="protein sequence ID" value="ACUA022472-PA"/>
    <property type="gene ID" value="ACUA022472"/>
</dbReference>
<dbReference type="Gene3D" id="1.10.8.430">
    <property type="entry name" value="Helical domain of apoptotic protease-activating factors"/>
    <property type="match status" value="1"/>
</dbReference>
<evidence type="ECO:0000259" key="2">
    <source>
        <dbReference type="Pfam" id="PF17908"/>
    </source>
</evidence>
<organism evidence="3 4">
    <name type="scientific">Anopheles culicifacies</name>
    <dbReference type="NCBI Taxonomy" id="139723"/>
    <lineage>
        <taxon>Eukaryota</taxon>
        <taxon>Metazoa</taxon>
        <taxon>Ecdysozoa</taxon>
        <taxon>Arthropoda</taxon>
        <taxon>Hexapoda</taxon>
        <taxon>Insecta</taxon>
        <taxon>Pterygota</taxon>
        <taxon>Neoptera</taxon>
        <taxon>Endopterygota</taxon>
        <taxon>Diptera</taxon>
        <taxon>Nematocera</taxon>
        <taxon>Culicoidea</taxon>
        <taxon>Culicidae</taxon>
        <taxon>Anophelinae</taxon>
        <taxon>Anopheles</taxon>
        <taxon>culicifacies species complex</taxon>
    </lineage>
</organism>
<evidence type="ECO:0000313" key="4">
    <source>
        <dbReference type="Proteomes" id="UP000075883"/>
    </source>
</evidence>
<dbReference type="GO" id="GO:0043531">
    <property type="term" value="F:ADP binding"/>
    <property type="evidence" value="ECO:0007669"/>
    <property type="project" value="InterPro"/>
</dbReference>
<dbReference type="EMBL" id="AXCM01005929">
    <property type="status" value="NOT_ANNOTATED_CDS"/>
    <property type="molecule type" value="Genomic_DNA"/>
</dbReference>
<dbReference type="Pfam" id="PF17908">
    <property type="entry name" value="APAF1_C"/>
    <property type="match status" value="1"/>
</dbReference>
<dbReference type="InterPro" id="IPR036322">
    <property type="entry name" value="WD40_repeat_dom_sf"/>
</dbReference>
<dbReference type="InterPro" id="IPR042197">
    <property type="entry name" value="Apaf_helical"/>
</dbReference>
<dbReference type="InterPro" id="IPR036388">
    <property type="entry name" value="WH-like_DNA-bd_sf"/>
</dbReference>
<dbReference type="VEuPathDB" id="VectorBase:ACUA022472"/>
<dbReference type="Proteomes" id="UP000075883">
    <property type="component" value="Unassembled WGS sequence"/>
</dbReference>
<dbReference type="SUPFAM" id="SSF50978">
    <property type="entry name" value="WD40 repeat-like"/>
    <property type="match status" value="2"/>
</dbReference>
<feature type="domain" description="APAF-1 helical" evidence="2">
    <location>
        <begin position="451"/>
        <end position="574"/>
    </location>
</feature>
<evidence type="ECO:0000256" key="1">
    <source>
        <dbReference type="ARBA" id="ARBA00022737"/>
    </source>
</evidence>
<dbReference type="SUPFAM" id="SSF52540">
    <property type="entry name" value="P-loop containing nucleoside triphosphate hydrolases"/>
    <property type="match status" value="1"/>
</dbReference>
<dbReference type="STRING" id="139723.A0A182MNF6"/>
<accession>A0A182MNF6</accession>
<dbReference type="GO" id="GO:0005829">
    <property type="term" value="C:cytosol"/>
    <property type="evidence" value="ECO:0007669"/>
    <property type="project" value="UniProtKB-ARBA"/>
</dbReference>
<proteinExistence type="predicted"/>
<evidence type="ECO:0000313" key="3">
    <source>
        <dbReference type="EnsemblMetazoa" id="ACUA022472-PA"/>
    </source>
</evidence>
<dbReference type="InterPro" id="IPR011029">
    <property type="entry name" value="DEATH-like_dom_sf"/>
</dbReference>
<dbReference type="PANTHER" id="PTHR22845">
    <property type="entry name" value="APOPTOTIC PROTEASE-ACTIVATING FACTOR 1"/>
    <property type="match status" value="1"/>
</dbReference>
<dbReference type="Gene3D" id="1.25.40.370">
    <property type="match status" value="1"/>
</dbReference>
<dbReference type="Gene3D" id="1.10.10.10">
    <property type="entry name" value="Winged helix-like DNA-binding domain superfamily/Winged helix DNA-binding domain"/>
    <property type="match status" value="1"/>
</dbReference>
<protein>
    <recommendedName>
        <fullName evidence="2">APAF-1 helical domain-containing protein</fullName>
    </recommendedName>
</protein>
<dbReference type="InterPro" id="IPR041452">
    <property type="entry name" value="APAF1_C"/>
</dbReference>
<reference evidence="4" key="1">
    <citation type="submission" date="2013-09" db="EMBL/GenBank/DDBJ databases">
        <title>The Genome Sequence of Anopheles culicifacies species A.</title>
        <authorList>
            <consortium name="The Broad Institute Genomics Platform"/>
            <person name="Neafsey D.E."/>
            <person name="Besansky N."/>
            <person name="Howell P."/>
            <person name="Walton C."/>
            <person name="Young S.K."/>
            <person name="Zeng Q."/>
            <person name="Gargeya S."/>
            <person name="Fitzgerald M."/>
            <person name="Haas B."/>
            <person name="Abouelleil A."/>
            <person name="Allen A.W."/>
            <person name="Alvarado L."/>
            <person name="Arachchi H.M."/>
            <person name="Berlin A.M."/>
            <person name="Chapman S.B."/>
            <person name="Gainer-Dewar J."/>
            <person name="Goldberg J."/>
            <person name="Griggs A."/>
            <person name="Gujja S."/>
            <person name="Hansen M."/>
            <person name="Howarth C."/>
            <person name="Imamovic A."/>
            <person name="Ireland A."/>
            <person name="Larimer J."/>
            <person name="McCowan C."/>
            <person name="Murphy C."/>
            <person name="Pearson M."/>
            <person name="Poon T.W."/>
            <person name="Priest M."/>
            <person name="Roberts A."/>
            <person name="Saif S."/>
            <person name="Shea T."/>
            <person name="Sisk P."/>
            <person name="Sykes S."/>
            <person name="Wortman J."/>
            <person name="Nusbaum C."/>
            <person name="Birren B."/>
        </authorList>
    </citation>
    <scope>NUCLEOTIDE SEQUENCE [LARGE SCALE GENOMIC DNA]</scope>
    <source>
        <strain evidence="4">A-37</strain>
    </source>
</reference>
<reference evidence="3" key="2">
    <citation type="submission" date="2020-05" db="UniProtKB">
        <authorList>
            <consortium name="EnsemblMetazoa"/>
        </authorList>
    </citation>
    <scope>IDENTIFICATION</scope>
    <source>
        <strain evidence="3">A-37</strain>
    </source>
</reference>
<dbReference type="Gene3D" id="2.130.10.10">
    <property type="entry name" value="YVTN repeat-like/Quinoprotein amine dehydrogenase"/>
    <property type="match status" value="1"/>
</dbReference>
<name>A0A182MNF6_9DIPT</name>
<dbReference type="GO" id="GO:0006915">
    <property type="term" value="P:apoptotic process"/>
    <property type="evidence" value="ECO:0007669"/>
    <property type="project" value="UniProtKB-KW"/>
</dbReference>
<dbReference type="PANTHER" id="PTHR22845:SF5">
    <property type="entry name" value="APOPTOTIC PROTEASE-ACTIVATING FACTOR 1"/>
    <property type="match status" value="1"/>
</dbReference>
<dbReference type="Gene3D" id="3.40.50.300">
    <property type="entry name" value="P-loop containing nucleotide triphosphate hydrolases"/>
    <property type="match status" value="1"/>
</dbReference>
<dbReference type="InterPro" id="IPR015943">
    <property type="entry name" value="WD40/YVTN_repeat-like_dom_sf"/>
</dbReference>
<sequence length="1463" mass="168541">MNDLTCLKSLRTVLRDLDVYDVLQDFIHHRVFNNEECIEITNEPDETFRLDLMFMTLEVKQYRDPQIVARFMDALRNYYDWIVEKWEMYRNTVTKEYNQYLTYRNESFMPSQASIGVYRKNLRWTIHKHLMSLRHGASEHRYLFIHGKIGTGKQTLVCQACEDITVVVRMNYKIFYLDLAYCNTKEATLEMLEKLRVQLGDAVKQEERSNNYSYPSNKIDYWKRTFTQAFEKELSESLLVLAHVRCAELIKDFDFKCKTVVITNNKDVVHEVSESERFVVELPQGFTEEEGLELFARALKKKNTMLPPEATELCRACQGNPFLINLIALRMSEECKNEVPINWHQHIDNLQNFSIGRSERVSRTIASTLEQFTEEEQQCFHDLVIFRDNVPLSPRMLEMYWGKDKETTECFLSKLERRGLLEKRVCKNKMFYMMQYICYNDIMHPPGSDMTKLHRRLLKNYSIRENLSNRRELELTNEFPNDDYFHFYIGYHIDQAGEHDLFPELYQDFGFLEQKLRIAGLANTVGDLRKYQDKIFPHVDDEDSIIDTLIEFLMVAECLLSDDSRLLQRALNFPGEIGNMAKVQVEKFKNRLWFCDVSHGFESSVIKLCHRPDMVRLQDSSHVFVSLANNDIQLWNLSVDYGVPPMTFKGCHGDQIKDMQKTDQFLVALNRRGLIKVWSTKNPPDRSDYRMRDATAREAEMTLSVTGGFSCFCVLKQSRHTELIAISQTGLLCVYKVYNIVFRTEKPDIKHQTEIRNAYILLPLRDFNYADGGSAVRRCLFLVVLGEVPMGIVFNMMSTSIESRFVEPVALNVHQLPQGFLFVNETQVRLRPLRPYGLDEAKIVYEGKHSVNTCSVVTEDKRFVVLGTQRGISIINISEGVEVRRMNNSHSIVDLDLLTMEESMSHVLLASISKDGENAMNLYSLSLDTTNQYQLEGTTVFLASLEDDPVMLNTVDRHCRLQQTLLHDNDWGVSHEKTFTHENLDAPVLCVVKAPTAYYFGLENGKLLKLPEWHSSSKMVNVADLGTEVTYLEHFQRATDLDSVEILVIAGKNICKIYVNECEEIELTDTVRKCYLLYDRFLLLIGDRCSIQIYDLEQKSLELVQKEIERSYGASAFQLLPTPALILCTADGVVYRLGLFQASIETSDLAPFDELLTVKPVQSKSTPSVTSPNVICSCALSVDGEFLAVGCQDGRIIVHQIELNRRQLGVLESHQFPVAELYFSSWTEPGAPHILVSVGDLIVFWSVDYLVNNQPRKSVSSIRLSGRFTARKTATSDATNENRRSYGNNHSGFSTPIVGSPVQKSFFGDRLEESTRWDYKRGSFSKPYLLSCIKLIGRAKRLIMNREFNKFLTMDDEGYIHYLRFYRPSSSQLLFPPPATFAMRPPSIVPAMEVSSSSSNNSPRARCRFQSTLSRFTTTATVKNVGGRQAYLAGGKQFLQICFNRAPFWGRFWCAGRYILFVG</sequence>
<dbReference type="InterPro" id="IPR027417">
    <property type="entry name" value="P-loop_NTPase"/>
</dbReference>
<keyword evidence="1" id="KW-0677">Repeat</keyword>
<dbReference type="Gene3D" id="1.10.533.10">
    <property type="entry name" value="Death Domain, Fas"/>
    <property type="match status" value="1"/>
</dbReference>